<keyword evidence="1" id="KW-0812">Transmembrane</keyword>
<dbReference type="RefSeq" id="WP_004984157.1">
    <property type="nucleotide sequence ID" value="NZ_KB849708.1"/>
</dbReference>
<dbReference type="GeneID" id="56340178"/>
<reference evidence="2 3" key="1">
    <citation type="submission" date="2013-02" db="EMBL/GenBank/DDBJ databases">
        <title>The Genome Sequence of Acinetobacter johnsonii ANC 3681.</title>
        <authorList>
            <consortium name="The Broad Institute Genome Sequencing Platform"/>
            <consortium name="The Broad Institute Genome Sequencing Center for Infectious Disease"/>
            <person name="Cerqueira G."/>
            <person name="Feldgarden M."/>
            <person name="Courvalin P."/>
            <person name="Perichon B."/>
            <person name="Grillot-Courvalin C."/>
            <person name="Clermont D."/>
            <person name="Rocha E."/>
            <person name="Yoon E.-J."/>
            <person name="Nemec A."/>
            <person name="Walker B."/>
            <person name="Young S.K."/>
            <person name="Zeng Q."/>
            <person name="Gargeya S."/>
            <person name="Fitzgerald M."/>
            <person name="Haas B."/>
            <person name="Abouelleil A."/>
            <person name="Alvarado L."/>
            <person name="Arachchi H.M."/>
            <person name="Berlin A.M."/>
            <person name="Chapman S.B."/>
            <person name="Dewar J."/>
            <person name="Goldberg J."/>
            <person name="Griggs A."/>
            <person name="Gujja S."/>
            <person name="Hansen M."/>
            <person name="Howarth C."/>
            <person name="Imamovic A."/>
            <person name="Larimer J."/>
            <person name="McCowan C."/>
            <person name="Murphy C."/>
            <person name="Neiman D."/>
            <person name="Pearson M."/>
            <person name="Priest M."/>
            <person name="Roberts A."/>
            <person name="Saif S."/>
            <person name="Shea T."/>
            <person name="Sisk P."/>
            <person name="Sykes S."/>
            <person name="Wortman J."/>
            <person name="Nusbaum C."/>
            <person name="Birren B."/>
        </authorList>
    </citation>
    <scope>NUCLEOTIDE SEQUENCE [LARGE SCALE GENOMIC DNA]</scope>
    <source>
        <strain evidence="2 3">ANC 3681</strain>
    </source>
</reference>
<accession>N9CLF7</accession>
<dbReference type="EMBL" id="APPZ01000010">
    <property type="protein sequence ID" value="ENV71354.1"/>
    <property type="molecule type" value="Genomic_DNA"/>
</dbReference>
<feature type="transmembrane region" description="Helical" evidence="1">
    <location>
        <begin position="25"/>
        <end position="45"/>
    </location>
</feature>
<feature type="transmembrane region" description="Helical" evidence="1">
    <location>
        <begin position="192"/>
        <end position="213"/>
    </location>
</feature>
<gene>
    <name evidence="2" type="ORF">F946_03033</name>
</gene>
<keyword evidence="1" id="KW-0472">Membrane</keyword>
<proteinExistence type="predicted"/>
<evidence type="ECO:0000313" key="3">
    <source>
        <dbReference type="Proteomes" id="UP000018444"/>
    </source>
</evidence>
<sequence>MNYLIKKYFQEFESYHEVWVLKNSLFVWLIISLSLFLLGIILWLFVLNVENKEFEKLYMSLILLLEVLVLYLFYAVERQRNEIVKLKFQKIYKNKNLSLFQIKKRWFRDFLAVPREEYLALVEKLEKYYITHSKYSGKKFSREKFFDFIFSTDSKNRILAMFMGLVALFTAMLISTGVNIEYIFDIFDSIEILESFLVVLLVSLSLFGLFYILKYTIFMIVNFFDFIFDNSFNKEHVSRRKREIFIAQLLQLAELPKHKKRIHAVLDVPEKIDSDTV</sequence>
<feature type="transmembrane region" description="Helical" evidence="1">
    <location>
        <begin position="57"/>
        <end position="76"/>
    </location>
</feature>
<dbReference type="Proteomes" id="UP000018444">
    <property type="component" value="Unassembled WGS sequence"/>
</dbReference>
<dbReference type="AlphaFoldDB" id="N9CLF7"/>
<protein>
    <submittedName>
        <fullName evidence="2">Uncharacterized protein</fullName>
    </submittedName>
</protein>
<evidence type="ECO:0000313" key="2">
    <source>
        <dbReference type="EMBL" id="ENV71354.1"/>
    </source>
</evidence>
<organism evidence="2 3">
    <name type="scientific">Acinetobacter johnsonii ANC 3681</name>
    <dbReference type="NCBI Taxonomy" id="1217662"/>
    <lineage>
        <taxon>Bacteria</taxon>
        <taxon>Pseudomonadati</taxon>
        <taxon>Pseudomonadota</taxon>
        <taxon>Gammaproteobacteria</taxon>
        <taxon>Moraxellales</taxon>
        <taxon>Moraxellaceae</taxon>
        <taxon>Acinetobacter</taxon>
    </lineage>
</organism>
<dbReference type="HOGENOM" id="CLU_1202708_0_0_6"/>
<feature type="transmembrane region" description="Helical" evidence="1">
    <location>
        <begin position="158"/>
        <end position="180"/>
    </location>
</feature>
<dbReference type="PATRIC" id="fig|1217662.4.peg.2932"/>
<keyword evidence="1" id="KW-1133">Transmembrane helix</keyword>
<name>N9CLF7_ACIJO</name>
<evidence type="ECO:0000256" key="1">
    <source>
        <dbReference type="SAM" id="Phobius"/>
    </source>
</evidence>
<comment type="caution">
    <text evidence="2">The sequence shown here is derived from an EMBL/GenBank/DDBJ whole genome shotgun (WGS) entry which is preliminary data.</text>
</comment>